<dbReference type="EMBL" id="CAJNOU010010828">
    <property type="protein sequence ID" value="CAF1554252.1"/>
    <property type="molecule type" value="Genomic_DNA"/>
</dbReference>
<reference evidence="1" key="1">
    <citation type="submission" date="2021-02" db="EMBL/GenBank/DDBJ databases">
        <authorList>
            <person name="Nowell W R."/>
        </authorList>
    </citation>
    <scope>NUCLEOTIDE SEQUENCE</scope>
</reference>
<accession>A0A815X897</accession>
<feature type="non-terminal residue" evidence="1">
    <location>
        <position position="1"/>
    </location>
</feature>
<name>A0A815X897_9BILA</name>
<dbReference type="AlphaFoldDB" id="A0A815X897"/>
<evidence type="ECO:0000313" key="2">
    <source>
        <dbReference type="Proteomes" id="UP000663889"/>
    </source>
</evidence>
<organism evidence="1 2">
    <name type="scientific">Rotaria sordida</name>
    <dbReference type="NCBI Taxonomy" id="392033"/>
    <lineage>
        <taxon>Eukaryota</taxon>
        <taxon>Metazoa</taxon>
        <taxon>Spiralia</taxon>
        <taxon>Gnathifera</taxon>
        <taxon>Rotifera</taxon>
        <taxon>Eurotatoria</taxon>
        <taxon>Bdelloidea</taxon>
        <taxon>Philodinida</taxon>
        <taxon>Philodinidae</taxon>
        <taxon>Rotaria</taxon>
    </lineage>
</organism>
<feature type="non-terminal residue" evidence="1">
    <location>
        <position position="54"/>
    </location>
</feature>
<comment type="caution">
    <text evidence="1">The sequence shown here is derived from an EMBL/GenBank/DDBJ whole genome shotgun (WGS) entry which is preliminary data.</text>
</comment>
<dbReference type="Proteomes" id="UP000663889">
    <property type="component" value="Unassembled WGS sequence"/>
</dbReference>
<sequence length="54" mass="6236">MFVLHVNHSINAISDGGDDILIISDDNLNDSQSAYMLKKNSYHSVRFDMEHKWL</sequence>
<proteinExistence type="predicted"/>
<protein>
    <submittedName>
        <fullName evidence="1">Uncharacterized protein</fullName>
    </submittedName>
</protein>
<gene>
    <name evidence="1" type="ORF">SEV965_LOCUS38855</name>
</gene>
<evidence type="ECO:0000313" key="1">
    <source>
        <dbReference type="EMBL" id="CAF1554252.1"/>
    </source>
</evidence>